<dbReference type="AlphaFoldDB" id="A0A3G6RTY8"/>
<protein>
    <submittedName>
        <fullName evidence="2">Uncharacterized protein</fullName>
    </submittedName>
</protein>
<name>A0A3G6RTY8_CHRLC</name>
<proteinExistence type="predicted"/>
<evidence type="ECO:0000313" key="1">
    <source>
        <dbReference type="EMBL" id="AZA81761.1"/>
    </source>
</evidence>
<dbReference type="RefSeq" id="WP_103289109.1">
    <property type="nucleotide sequence ID" value="NZ_CP033924.1"/>
</dbReference>
<dbReference type="EMBL" id="CP033924">
    <property type="protein sequence ID" value="AZA81761.1"/>
    <property type="molecule type" value="Genomic_DNA"/>
</dbReference>
<dbReference type="Proteomes" id="UP000236262">
    <property type="component" value="Unassembled WGS sequence"/>
</dbReference>
<evidence type="ECO:0000313" key="4">
    <source>
        <dbReference type="Proteomes" id="UP000279972"/>
    </source>
</evidence>
<sequence length="172" mass="19450">MSKSIKDARANLPDNGQYKIESEGLGLSNSKGLMMNDGGNFNVLGRTTFNYGSGKSTILYSTKAASNLKLLGKTMAHETSHALSFSIGIPLMEIEKNQRFDELLYDVEHLAIKRLERIYALKNYILPNYGNNYVEMGDILRTINGLNSGQKILYNFMYNKFLPIFNKTFKFP</sequence>
<evidence type="ECO:0000313" key="2">
    <source>
        <dbReference type="EMBL" id="PNW15610.1"/>
    </source>
</evidence>
<dbReference type="Proteomes" id="UP000279972">
    <property type="component" value="Chromosome"/>
</dbReference>
<gene>
    <name evidence="2" type="ORF">C1637_04075</name>
    <name evidence="1" type="ORF">EG342_07470</name>
</gene>
<organism evidence="2 3">
    <name type="scientific">Chryseobacterium lactis</name>
    <dbReference type="NCBI Taxonomy" id="1241981"/>
    <lineage>
        <taxon>Bacteria</taxon>
        <taxon>Pseudomonadati</taxon>
        <taxon>Bacteroidota</taxon>
        <taxon>Flavobacteriia</taxon>
        <taxon>Flavobacteriales</taxon>
        <taxon>Weeksellaceae</taxon>
        <taxon>Chryseobacterium group</taxon>
        <taxon>Chryseobacterium</taxon>
    </lineage>
</organism>
<dbReference type="EMBL" id="PPEH01000001">
    <property type="protein sequence ID" value="PNW15610.1"/>
    <property type="molecule type" value="Genomic_DNA"/>
</dbReference>
<dbReference type="KEGG" id="clac:EG342_07470"/>
<reference evidence="1 4" key="2">
    <citation type="submission" date="2018-11" db="EMBL/GenBank/DDBJ databases">
        <title>Proposal to divide the Flavobacteriaceae and reorganize its genera based on Amino Acid Identity values calculated from whole genome sequences.</title>
        <authorList>
            <person name="Nicholson A.C."/>
            <person name="Gulvik C.A."/>
            <person name="Whitney A.M."/>
            <person name="Humrighouse B.W."/>
            <person name="Bell M."/>
            <person name="Holmes B."/>
            <person name="Steigerwalt A.G."/>
            <person name="Villarma A."/>
            <person name="Sheth M."/>
            <person name="Batra D."/>
            <person name="Pryor J."/>
            <person name="Bernardet J.-F."/>
            <person name="Hugo C."/>
            <person name="Kampfer P."/>
            <person name="Newman J."/>
            <person name="McQuiston J.R."/>
        </authorList>
    </citation>
    <scope>NUCLEOTIDE SEQUENCE [LARGE SCALE GENOMIC DNA]</scope>
    <source>
        <strain evidence="1 4">KC_1864</strain>
    </source>
</reference>
<evidence type="ECO:0000313" key="3">
    <source>
        <dbReference type="Proteomes" id="UP000236262"/>
    </source>
</evidence>
<keyword evidence="4" id="KW-1185">Reference proteome</keyword>
<accession>A0A3G6RTY8</accession>
<reference evidence="2 3" key="1">
    <citation type="submission" date="2018-01" db="EMBL/GenBank/DDBJ databases">
        <title>Draft genome sequences of Chryseobacterium lactis NCTC11390, Chryseobacterium oncorhynchi 701B-08, and Chryseobacterium viscerum 687B-08.</title>
        <authorList>
            <person name="Jeong J.-J."/>
            <person name="Lee Y.J."/>
            <person name="Park B."/>
            <person name="Choi I.-G."/>
            <person name="Kim K.D."/>
        </authorList>
    </citation>
    <scope>NUCLEOTIDE SEQUENCE [LARGE SCALE GENOMIC DNA]</scope>
    <source>
        <strain evidence="2 3">NCTC11390</strain>
    </source>
</reference>